<comment type="caution">
    <text evidence="11">The sequence shown here is derived from an EMBL/GenBank/DDBJ whole genome shotgun (WGS) entry which is preliminary data.</text>
</comment>
<evidence type="ECO:0000256" key="3">
    <source>
        <dbReference type="ARBA" id="ARBA00022475"/>
    </source>
</evidence>
<keyword evidence="12" id="KW-1185">Reference proteome</keyword>
<keyword evidence="5" id="KW-0808">Transferase</keyword>
<accession>A0A8H5BY82</accession>
<proteinExistence type="predicted"/>
<keyword evidence="10" id="KW-1133">Transmembrane helix</keyword>
<protein>
    <recommendedName>
        <fullName evidence="2">chitin synthase</fullName>
        <ecNumber evidence="2">2.4.1.16</ecNumber>
    </recommendedName>
</protein>
<evidence type="ECO:0000256" key="6">
    <source>
        <dbReference type="ARBA" id="ARBA00022692"/>
    </source>
</evidence>
<keyword evidence="4" id="KW-0328">Glycosyltransferase</keyword>
<evidence type="ECO:0000313" key="12">
    <source>
        <dbReference type="Proteomes" id="UP000559256"/>
    </source>
</evidence>
<dbReference type="AlphaFoldDB" id="A0A8H5BY82"/>
<dbReference type="InterPro" id="IPR004835">
    <property type="entry name" value="Chitin_synth"/>
</dbReference>
<evidence type="ECO:0000256" key="7">
    <source>
        <dbReference type="ARBA" id="ARBA00023136"/>
    </source>
</evidence>
<dbReference type="OrthoDB" id="3038496at2759"/>
<keyword evidence="7 10" id="KW-0472">Membrane</keyword>
<feature type="transmembrane region" description="Helical" evidence="10">
    <location>
        <begin position="102"/>
        <end position="121"/>
    </location>
</feature>
<feature type="transmembrane region" description="Helical" evidence="10">
    <location>
        <begin position="22"/>
        <end position="45"/>
    </location>
</feature>
<evidence type="ECO:0000256" key="10">
    <source>
        <dbReference type="SAM" id="Phobius"/>
    </source>
</evidence>
<evidence type="ECO:0000256" key="2">
    <source>
        <dbReference type="ARBA" id="ARBA00012543"/>
    </source>
</evidence>
<dbReference type="Proteomes" id="UP000559256">
    <property type="component" value="Unassembled WGS sequence"/>
</dbReference>
<evidence type="ECO:0000256" key="5">
    <source>
        <dbReference type="ARBA" id="ARBA00022679"/>
    </source>
</evidence>
<comment type="catalytic activity">
    <reaction evidence="9">
        <text>[(1-&gt;4)-N-acetyl-beta-D-glucosaminyl](n) + UDP-N-acetyl-alpha-D-glucosamine = [(1-&gt;4)-N-acetyl-beta-D-glucosaminyl](n+1) + UDP + H(+)</text>
        <dbReference type="Rhea" id="RHEA:16637"/>
        <dbReference type="Rhea" id="RHEA-COMP:9593"/>
        <dbReference type="Rhea" id="RHEA-COMP:9595"/>
        <dbReference type="ChEBI" id="CHEBI:15378"/>
        <dbReference type="ChEBI" id="CHEBI:17029"/>
        <dbReference type="ChEBI" id="CHEBI:57705"/>
        <dbReference type="ChEBI" id="CHEBI:58223"/>
        <dbReference type="EC" id="2.4.1.16"/>
    </reaction>
</comment>
<dbReference type="PANTHER" id="PTHR22914">
    <property type="entry name" value="CHITIN SYNTHASE"/>
    <property type="match status" value="1"/>
</dbReference>
<evidence type="ECO:0000256" key="9">
    <source>
        <dbReference type="ARBA" id="ARBA00048014"/>
    </source>
</evidence>
<dbReference type="GO" id="GO:0030428">
    <property type="term" value="C:cell septum"/>
    <property type="evidence" value="ECO:0007669"/>
    <property type="project" value="TreeGrafter"/>
</dbReference>
<keyword evidence="6 10" id="KW-0812">Transmembrane</keyword>
<dbReference type="GO" id="GO:0004100">
    <property type="term" value="F:chitin synthase activity"/>
    <property type="evidence" value="ECO:0007669"/>
    <property type="project" value="UniProtKB-EC"/>
</dbReference>
<sequence>MVDLNFHITGIHIGNQPGVNRFLPTAILGFAFEGGGVLFAFLLAFEGIDQIIDYQGIDAGDLFDNTIFRNIVLSLVATLGLYLVASLIFFEPWHMITSFFQYMLVTPSYISVLKVYAFANVHNVSWNQGRQQSNYRTRSVDAAVPDQPIDIDANYEDALHVLGTKAPKLEGKVDAATQQEDYYRTVGTNVLLAWTLSNGLLATAMASATEGVYDIFVL</sequence>
<dbReference type="GO" id="GO:0071555">
    <property type="term" value="P:cell wall organization"/>
    <property type="evidence" value="ECO:0007669"/>
    <property type="project" value="UniProtKB-KW"/>
</dbReference>
<dbReference type="EMBL" id="JAACJM010000320">
    <property type="protein sequence ID" value="KAF5331760.1"/>
    <property type="molecule type" value="Genomic_DNA"/>
</dbReference>
<reference evidence="11 12" key="1">
    <citation type="journal article" date="2020" name="ISME J.">
        <title>Uncovering the hidden diversity of litter-decomposition mechanisms in mushroom-forming fungi.</title>
        <authorList>
            <person name="Floudas D."/>
            <person name="Bentzer J."/>
            <person name="Ahren D."/>
            <person name="Johansson T."/>
            <person name="Persson P."/>
            <person name="Tunlid A."/>
        </authorList>
    </citation>
    <scope>NUCLEOTIDE SEQUENCE [LARGE SCALE GENOMIC DNA]</scope>
    <source>
        <strain evidence="11 12">CBS 291.85</strain>
    </source>
</reference>
<dbReference type="PANTHER" id="PTHR22914:SF9">
    <property type="entry name" value="CHITIN SYNTHASE 1"/>
    <property type="match status" value="1"/>
</dbReference>
<keyword evidence="8" id="KW-0961">Cell wall biogenesis/degradation</keyword>
<evidence type="ECO:0000256" key="4">
    <source>
        <dbReference type="ARBA" id="ARBA00022676"/>
    </source>
</evidence>
<evidence type="ECO:0000313" key="11">
    <source>
        <dbReference type="EMBL" id="KAF5331760.1"/>
    </source>
</evidence>
<comment type="subcellular location">
    <subcellularLocation>
        <location evidence="1">Cell membrane</location>
        <topology evidence="1">Multi-pass membrane protein</topology>
    </subcellularLocation>
</comment>
<organism evidence="11 12">
    <name type="scientific">Tetrapyrgos nigripes</name>
    <dbReference type="NCBI Taxonomy" id="182062"/>
    <lineage>
        <taxon>Eukaryota</taxon>
        <taxon>Fungi</taxon>
        <taxon>Dikarya</taxon>
        <taxon>Basidiomycota</taxon>
        <taxon>Agaricomycotina</taxon>
        <taxon>Agaricomycetes</taxon>
        <taxon>Agaricomycetidae</taxon>
        <taxon>Agaricales</taxon>
        <taxon>Marasmiineae</taxon>
        <taxon>Marasmiaceae</taxon>
        <taxon>Tetrapyrgos</taxon>
    </lineage>
</organism>
<dbReference type="GO" id="GO:0005886">
    <property type="term" value="C:plasma membrane"/>
    <property type="evidence" value="ECO:0007669"/>
    <property type="project" value="UniProtKB-SubCell"/>
</dbReference>
<name>A0A8H5BY82_9AGAR</name>
<keyword evidence="3" id="KW-1003">Cell membrane</keyword>
<dbReference type="GO" id="GO:0006031">
    <property type="term" value="P:chitin biosynthetic process"/>
    <property type="evidence" value="ECO:0007669"/>
    <property type="project" value="TreeGrafter"/>
</dbReference>
<evidence type="ECO:0000256" key="8">
    <source>
        <dbReference type="ARBA" id="ARBA00023316"/>
    </source>
</evidence>
<evidence type="ECO:0000256" key="1">
    <source>
        <dbReference type="ARBA" id="ARBA00004651"/>
    </source>
</evidence>
<dbReference type="EC" id="2.4.1.16" evidence="2"/>
<feature type="transmembrane region" description="Helical" evidence="10">
    <location>
        <begin position="66"/>
        <end position="90"/>
    </location>
</feature>
<gene>
    <name evidence="11" type="ORF">D9758_016633</name>
</gene>